<organism evidence="3 4">
    <name type="scientific">Meira miltonrushii</name>
    <dbReference type="NCBI Taxonomy" id="1280837"/>
    <lineage>
        <taxon>Eukaryota</taxon>
        <taxon>Fungi</taxon>
        <taxon>Dikarya</taxon>
        <taxon>Basidiomycota</taxon>
        <taxon>Ustilaginomycotina</taxon>
        <taxon>Exobasidiomycetes</taxon>
        <taxon>Exobasidiales</taxon>
        <taxon>Brachybasidiaceae</taxon>
        <taxon>Meira</taxon>
    </lineage>
</organism>
<gene>
    <name evidence="3" type="ORF">FA14DRAFT_159868</name>
</gene>
<dbReference type="PANTHER" id="PTHR34861:SF10">
    <property type="entry name" value="CYCLASE"/>
    <property type="match status" value="1"/>
</dbReference>
<dbReference type="GO" id="GO:0004061">
    <property type="term" value="F:arylformamidase activity"/>
    <property type="evidence" value="ECO:0007669"/>
    <property type="project" value="InterPro"/>
</dbReference>
<evidence type="ECO:0000256" key="2">
    <source>
        <dbReference type="SAM" id="MobiDB-lite"/>
    </source>
</evidence>
<dbReference type="OrthoDB" id="5396at2759"/>
<dbReference type="InterPro" id="IPR037175">
    <property type="entry name" value="KFase_sf"/>
</dbReference>
<feature type="region of interest" description="Disordered" evidence="2">
    <location>
        <begin position="22"/>
        <end position="45"/>
    </location>
</feature>
<keyword evidence="4" id="KW-1185">Reference proteome</keyword>
<proteinExistence type="inferred from homology"/>
<dbReference type="RefSeq" id="XP_025358467.1">
    <property type="nucleotide sequence ID" value="XM_025498426.1"/>
</dbReference>
<evidence type="ECO:0000313" key="3">
    <source>
        <dbReference type="EMBL" id="PWN38165.1"/>
    </source>
</evidence>
<feature type="compositionally biased region" description="Polar residues" evidence="2">
    <location>
        <begin position="23"/>
        <end position="32"/>
    </location>
</feature>
<dbReference type="GO" id="GO:0019441">
    <property type="term" value="P:L-tryptophan catabolic process to kynurenine"/>
    <property type="evidence" value="ECO:0007669"/>
    <property type="project" value="InterPro"/>
</dbReference>
<dbReference type="GeneID" id="37020207"/>
<feature type="region of interest" description="Disordered" evidence="2">
    <location>
        <begin position="136"/>
        <end position="169"/>
    </location>
</feature>
<evidence type="ECO:0000313" key="4">
    <source>
        <dbReference type="Proteomes" id="UP000245771"/>
    </source>
</evidence>
<name>A0A316VRP4_9BASI</name>
<feature type="compositionally biased region" description="Basic and acidic residues" evidence="2">
    <location>
        <begin position="136"/>
        <end position="156"/>
    </location>
</feature>
<dbReference type="Gene3D" id="3.50.30.50">
    <property type="entry name" value="Putative cyclase"/>
    <property type="match status" value="1"/>
</dbReference>
<accession>A0A316VRP4</accession>
<evidence type="ECO:0008006" key="5">
    <source>
        <dbReference type="Google" id="ProtNLM"/>
    </source>
</evidence>
<comment type="similarity">
    <text evidence="1">Belongs to the Cyclase 1 superfamily.</text>
</comment>
<dbReference type="InterPro" id="IPR007325">
    <property type="entry name" value="KFase/CYL"/>
</dbReference>
<dbReference type="InParanoid" id="A0A316VRP4"/>
<dbReference type="SUPFAM" id="SSF102198">
    <property type="entry name" value="Putative cyclase"/>
    <property type="match status" value="1"/>
</dbReference>
<dbReference type="PANTHER" id="PTHR34861">
    <property type="match status" value="1"/>
</dbReference>
<protein>
    <recommendedName>
        <fullName evidence="5">Cyclase</fullName>
    </recommendedName>
</protein>
<sequence length="413" mass="46842">MSRDKHEHDSSTRRLAAIAGQLGSVTSSSVQTIARRPMPSSRPQKEWRHLPTFKELPREGGFPGCAWNVFGAGDQLGTVNLLTDHVIARTAKEEIRTGHAISLNWPIHLPLTPFFGRRAAQHKLLARRAHDFAERREAVQDTMKRKGYHVETRTENDDPSQGPLSDDELHINTQSGTQWDGLRHYGHISLNCFYQGIPRKDIHSTFDQNDHTQNPYADVKSHAAQLGIQNWAQHGIVGRGVLLDVWGYLWRKHGRQPYDPVSTHAITLDVLKEVARAQGVRFRQGDILLIRAGFVQRYQSSTVQEREQWAKQPAPTLAGLEQGEHMLEWIWDNHFAAIASDQPALERWPCPTGSTLLHETLLSLFGMPIGEMFDLEELCMHAQRTRRWTFYFSSWPMNIYGGVASPANASATF</sequence>
<evidence type="ECO:0000256" key="1">
    <source>
        <dbReference type="ARBA" id="ARBA00007865"/>
    </source>
</evidence>
<dbReference type="EMBL" id="KZ819602">
    <property type="protein sequence ID" value="PWN38165.1"/>
    <property type="molecule type" value="Genomic_DNA"/>
</dbReference>
<dbReference type="Proteomes" id="UP000245771">
    <property type="component" value="Unassembled WGS sequence"/>
</dbReference>
<dbReference type="AlphaFoldDB" id="A0A316VRP4"/>
<reference evidence="3 4" key="1">
    <citation type="journal article" date="2018" name="Mol. Biol. Evol.">
        <title>Broad Genomic Sampling Reveals a Smut Pathogenic Ancestry of the Fungal Clade Ustilaginomycotina.</title>
        <authorList>
            <person name="Kijpornyongpan T."/>
            <person name="Mondo S.J."/>
            <person name="Barry K."/>
            <person name="Sandor L."/>
            <person name="Lee J."/>
            <person name="Lipzen A."/>
            <person name="Pangilinan J."/>
            <person name="LaButti K."/>
            <person name="Hainaut M."/>
            <person name="Henrissat B."/>
            <person name="Grigoriev I.V."/>
            <person name="Spatafora J.W."/>
            <person name="Aime M.C."/>
        </authorList>
    </citation>
    <scope>NUCLEOTIDE SEQUENCE [LARGE SCALE GENOMIC DNA]</scope>
    <source>
        <strain evidence="3 4">MCA 3882</strain>
    </source>
</reference>
<dbReference type="Pfam" id="PF04199">
    <property type="entry name" value="Cyclase"/>
    <property type="match status" value="1"/>
</dbReference>
<dbReference type="STRING" id="1280837.A0A316VRP4"/>